<keyword evidence="2" id="KW-1185">Reference proteome</keyword>
<proteinExistence type="predicted"/>
<protein>
    <submittedName>
        <fullName evidence="1">Uncharacterized protein</fullName>
    </submittedName>
</protein>
<sequence>MEKIIQNFPSARILIEEGLMVDQIDNIRVQTEIQSKKGSKGMNNVIYALPINMEDEMVELETIHKICMALKEKMIKEGDKKVNLVALGNIDMGYLRKCLEFVLKDTTCTVTVIINPERKNIKPRRPKAGTEKIIVKAEGKTYAELLKRVKNNVNIEQAGIDIKSIKRTQKGDLLLEVSDREKAIKLKETINRNLEDVKVIQKTNEITLHITDIDGDIEENELREEILKNNKDIGDNIQILALRQMRNGNKAATIKTERKFAEELQGKSG</sequence>
<dbReference type="Proteomes" id="UP001162156">
    <property type="component" value="Unassembled WGS sequence"/>
</dbReference>
<evidence type="ECO:0000313" key="2">
    <source>
        <dbReference type="Proteomes" id="UP001162156"/>
    </source>
</evidence>
<reference evidence="1" key="1">
    <citation type="journal article" date="2023" name="Insect Mol. Biol.">
        <title>Genome sequencing provides insights into the evolution of gene families encoding plant cell wall-degrading enzymes in longhorned beetles.</title>
        <authorList>
            <person name="Shin N.R."/>
            <person name="Okamura Y."/>
            <person name="Kirsch R."/>
            <person name="Pauchet Y."/>
        </authorList>
    </citation>
    <scope>NUCLEOTIDE SEQUENCE</scope>
    <source>
        <strain evidence="1">RBIC_L_NR</strain>
    </source>
</reference>
<dbReference type="EMBL" id="JANEYF010000406">
    <property type="protein sequence ID" value="KAJ8970128.1"/>
    <property type="molecule type" value="Genomic_DNA"/>
</dbReference>
<comment type="caution">
    <text evidence="1">The sequence shown here is derived from an EMBL/GenBank/DDBJ whole genome shotgun (WGS) entry which is preliminary data.</text>
</comment>
<gene>
    <name evidence="1" type="ORF">NQ314_001375</name>
</gene>
<name>A0AAV8ZT18_9CUCU</name>
<organism evidence="1 2">
    <name type="scientific">Rhamnusium bicolor</name>
    <dbReference type="NCBI Taxonomy" id="1586634"/>
    <lineage>
        <taxon>Eukaryota</taxon>
        <taxon>Metazoa</taxon>
        <taxon>Ecdysozoa</taxon>
        <taxon>Arthropoda</taxon>
        <taxon>Hexapoda</taxon>
        <taxon>Insecta</taxon>
        <taxon>Pterygota</taxon>
        <taxon>Neoptera</taxon>
        <taxon>Endopterygota</taxon>
        <taxon>Coleoptera</taxon>
        <taxon>Polyphaga</taxon>
        <taxon>Cucujiformia</taxon>
        <taxon>Chrysomeloidea</taxon>
        <taxon>Cerambycidae</taxon>
        <taxon>Lepturinae</taxon>
        <taxon>Rhagiini</taxon>
        <taxon>Rhamnusium</taxon>
    </lineage>
</organism>
<dbReference type="AlphaFoldDB" id="A0AAV8ZT18"/>
<accession>A0AAV8ZT18</accession>
<evidence type="ECO:0000313" key="1">
    <source>
        <dbReference type="EMBL" id="KAJ8970128.1"/>
    </source>
</evidence>